<reference evidence="1 2" key="1">
    <citation type="submission" date="2019-05" db="EMBL/GenBank/DDBJ databases">
        <title>Another draft genome of Portunus trituberculatus and its Hox gene families provides insights of decapod evolution.</title>
        <authorList>
            <person name="Jeong J.-H."/>
            <person name="Song I."/>
            <person name="Kim S."/>
            <person name="Choi T."/>
            <person name="Kim D."/>
            <person name="Ryu S."/>
            <person name="Kim W."/>
        </authorList>
    </citation>
    <scope>NUCLEOTIDE SEQUENCE [LARGE SCALE GENOMIC DNA]</scope>
    <source>
        <tissue evidence="1">Muscle</tissue>
    </source>
</reference>
<comment type="caution">
    <text evidence="1">The sequence shown here is derived from an EMBL/GenBank/DDBJ whole genome shotgun (WGS) entry which is preliminary data.</text>
</comment>
<dbReference type="OrthoDB" id="5585685at2759"/>
<organism evidence="1 2">
    <name type="scientific">Portunus trituberculatus</name>
    <name type="common">Swimming crab</name>
    <name type="synonym">Neptunus trituberculatus</name>
    <dbReference type="NCBI Taxonomy" id="210409"/>
    <lineage>
        <taxon>Eukaryota</taxon>
        <taxon>Metazoa</taxon>
        <taxon>Ecdysozoa</taxon>
        <taxon>Arthropoda</taxon>
        <taxon>Crustacea</taxon>
        <taxon>Multicrustacea</taxon>
        <taxon>Malacostraca</taxon>
        <taxon>Eumalacostraca</taxon>
        <taxon>Eucarida</taxon>
        <taxon>Decapoda</taxon>
        <taxon>Pleocyemata</taxon>
        <taxon>Brachyura</taxon>
        <taxon>Eubrachyura</taxon>
        <taxon>Portunoidea</taxon>
        <taxon>Portunidae</taxon>
        <taxon>Portuninae</taxon>
        <taxon>Portunus</taxon>
    </lineage>
</organism>
<evidence type="ECO:0000313" key="1">
    <source>
        <dbReference type="EMBL" id="MPD05829.1"/>
    </source>
</evidence>
<name>A0A5B7KKT2_PORTR</name>
<protein>
    <submittedName>
        <fullName evidence="1">Uncharacterized protein</fullName>
    </submittedName>
</protein>
<evidence type="ECO:0000313" key="2">
    <source>
        <dbReference type="Proteomes" id="UP000324222"/>
    </source>
</evidence>
<accession>A0A5B7KKT2</accession>
<dbReference type="AlphaFoldDB" id="A0A5B7KKT2"/>
<sequence length="117" mass="12835">MPPTMYENLLVNMPEAPGGHSFNTVPTVVTTQPSAGAAAQVEAACFTEVDDATAINQRSCEYDGKDMTAVIKLLDFLESRLNTVSVWLILLLVPVKDFAHKVSILYQFKKGYVGLRD</sequence>
<keyword evidence="2" id="KW-1185">Reference proteome</keyword>
<dbReference type="EMBL" id="VSRR010147957">
    <property type="protein sequence ID" value="MPD05829.1"/>
    <property type="molecule type" value="Genomic_DNA"/>
</dbReference>
<proteinExistence type="predicted"/>
<gene>
    <name evidence="1" type="ORF">E2C01_101598</name>
</gene>
<dbReference type="Proteomes" id="UP000324222">
    <property type="component" value="Unassembled WGS sequence"/>
</dbReference>